<dbReference type="EMBL" id="CXST01000001">
    <property type="protein sequence ID" value="CTQ43621.1"/>
    <property type="molecule type" value="Genomic_DNA"/>
</dbReference>
<keyword evidence="1" id="KW-1133">Transmembrane helix</keyword>
<keyword evidence="3" id="KW-1185">Reference proteome</keyword>
<proteinExistence type="predicted"/>
<protein>
    <recommendedName>
        <fullName evidence="4">SGNH hydrolase-type esterase domain-containing protein</fullName>
    </recommendedName>
</protein>
<name>A0A0M6Y3N8_9HYPH</name>
<dbReference type="AlphaFoldDB" id="A0A0M6Y3N8"/>
<feature type="transmembrane region" description="Helical" evidence="1">
    <location>
        <begin position="12"/>
        <end position="31"/>
    </location>
</feature>
<reference evidence="3" key="1">
    <citation type="submission" date="2015-07" db="EMBL/GenBank/DDBJ databases">
        <authorList>
            <person name="Rodrigo-Torres Lidia"/>
            <person name="Arahal R.David."/>
        </authorList>
    </citation>
    <scope>NUCLEOTIDE SEQUENCE [LARGE SCALE GENOMIC DNA]</scope>
    <source>
        <strain evidence="3">CECT 4801</strain>
    </source>
</reference>
<gene>
    <name evidence="2" type="ORF">LAL4801_02061</name>
</gene>
<dbReference type="STRING" id="187304.B0E33_19660"/>
<keyword evidence="1" id="KW-0472">Membrane</keyword>
<dbReference type="InterPro" id="IPR036514">
    <property type="entry name" value="SGNH_hydro_sf"/>
</dbReference>
<accession>A0A0M6Y3N8</accession>
<dbReference type="GO" id="GO:0016788">
    <property type="term" value="F:hydrolase activity, acting on ester bonds"/>
    <property type="evidence" value="ECO:0007669"/>
    <property type="project" value="UniProtKB-ARBA"/>
</dbReference>
<organism evidence="2 3">
    <name type="scientific">Roseibium aggregatum</name>
    <dbReference type="NCBI Taxonomy" id="187304"/>
    <lineage>
        <taxon>Bacteria</taxon>
        <taxon>Pseudomonadati</taxon>
        <taxon>Pseudomonadota</taxon>
        <taxon>Alphaproteobacteria</taxon>
        <taxon>Hyphomicrobiales</taxon>
        <taxon>Stappiaceae</taxon>
        <taxon>Roseibium</taxon>
    </lineage>
</organism>
<dbReference type="Gene3D" id="3.40.50.1110">
    <property type="entry name" value="SGNH hydrolase"/>
    <property type="match status" value="1"/>
</dbReference>
<sequence>MHIFGRHRRIATILCLIPAGYFLLTAIFALVHFDDFASDLPRLLRYVLGPLAIAALLVGCAWLLSPDNALTMGITACSILAGMFMFEGYMRWHNLPQRMGLAGIVDGGTDLERYGGAMPPAYTIKALNAKLGTETLAEAVLAGTPGAEMLLCSRMGVPVTTRIDSYGFRNPQPETVAPVDLMILGDSFAEGICLDDGQHFVDQMRAGGASILNTASRGAGPLYELAVLGRYGPHFRPRITVLAFFEGNDWENLSVETEQPWLHEALAPEADFGPIELDAARRADAARIIAGWWQGTAATLEEYLSRRAYLRNFLALQETASILGLHYPKAASDNPVFEQILHRMKQIADGWQGRVVVVYIPALDQFGGVFPHGFLSAPLRENVARAAESAGLGLIDLTPTFRDYPSPLGLYAPDAHLNAEGAALTASTIMADPLMALP</sequence>
<feature type="transmembrane region" description="Helical" evidence="1">
    <location>
        <begin position="43"/>
        <end position="64"/>
    </location>
</feature>
<dbReference type="RefSeq" id="WP_055655831.1">
    <property type="nucleotide sequence ID" value="NZ_CXST01000001.1"/>
</dbReference>
<feature type="transmembrane region" description="Helical" evidence="1">
    <location>
        <begin position="71"/>
        <end position="92"/>
    </location>
</feature>
<keyword evidence="1" id="KW-0812">Transmembrane</keyword>
<evidence type="ECO:0000256" key="1">
    <source>
        <dbReference type="SAM" id="Phobius"/>
    </source>
</evidence>
<dbReference type="OrthoDB" id="7336780at2"/>
<evidence type="ECO:0008006" key="4">
    <source>
        <dbReference type="Google" id="ProtNLM"/>
    </source>
</evidence>
<evidence type="ECO:0000313" key="2">
    <source>
        <dbReference type="EMBL" id="CTQ43621.1"/>
    </source>
</evidence>
<evidence type="ECO:0000313" key="3">
    <source>
        <dbReference type="Proteomes" id="UP000048926"/>
    </source>
</evidence>
<dbReference type="Proteomes" id="UP000048926">
    <property type="component" value="Unassembled WGS sequence"/>
</dbReference>
<dbReference type="SUPFAM" id="SSF52266">
    <property type="entry name" value="SGNH hydrolase"/>
    <property type="match status" value="1"/>
</dbReference>